<comment type="caution">
    <text evidence="2">The sequence shown here is derived from an EMBL/GenBank/DDBJ whole genome shotgun (WGS) entry which is preliminary data.</text>
</comment>
<evidence type="ECO:0000313" key="2">
    <source>
        <dbReference type="EMBL" id="MBB2890287.1"/>
    </source>
</evidence>
<name>A0A839MYP6_9MICO</name>
<evidence type="ECO:0000313" key="3">
    <source>
        <dbReference type="Proteomes" id="UP000559182"/>
    </source>
</evidence>
<dbReference type="InterPro" id="IPR000182">
    <property type="entry name" value="GNAT_dom"/>
</dbReference>
<evidence type="ECO:0000259" key="1">
    <source>
        <dbReference type="PROSITE" id="PS51186"/>
    </source>
</evidence>
<dbReference type="EMBL" id="JACHVQ010000001">
    <property type="protein sequence ID" value="MBB2890287.1"/>
    <property type="molecule type" value="Genomic_DNA"/>
</dbReference>
<reference evidence="2 3" key="1">
    <citation type="submission" date="2020-08" db="EMBL/GenBank/DDBJ databases">
        <title>Sequencing the genomes of 1000 actinobacteria strains.</title>
        <authorList>
            <person name="Klenk H.-P."/>
        </authorList>
    </citation>
    <scope>NUCLEOTIDE SEQUENCE [LARGE SCALE GENOMIC DNA]</scope>
    <source>
        <strain evidence="2 3">DSM 105369</strain>
    </source>
</reference>
<dbReference type="Proteomes" id="UP000559182">
    <property type="component" value="Unassembled WGS sequence"/>
</dbReference>
<sequence>MTGEFAVEEFALADAAELAALHMQVWREAYAGMISQEYLDGMQLEPRIERWRQRIVFAADTEARGEADGVRRRSRLARHRPTGRIAGFCSVGAARDDDAPVPQELSSLNVLAQFHGSGVARQLVDATLGERAAYLWVVRQNARAIAFYDKLGFVADGGTKHDDDLGCDEIRMVRQNGRTADA</sequence>
<keyword evidence="2" id="KW-0689">Ribosomal protein</keyword>
<dbReference type="Pfam" id="PF13508">
    <property type="entry name" value="Acetyltransf_7"/>
    <property type="match status" value="1"/>
</dbReference>
<proteinExistence type="predicted"/>
<dbReference type="RefSeq" id="WP_183318269.1">
    <property type="nucleotide sequence ID" value="NZ_JACHVQ010000001.1"/>
</dbReference>
<accession>A0A839MYP6</accession>
<feature type="domain" description="N-acetyltransferase" evidence="1">
    <location>
        <begin position="5"/>
        <end position="177"/>
    </location>
</feature>
<dbReference type="InterPro" id="IPR016181">
    <property type="entry name" value="Acyl_CoA_acyltransferase"/>
</dbReference>
<dbReference type="Gene3D" id="3.40.630.30">
    <property type="match status" value="1"/>
</dbReference>
<dbReference type="GO" id="GO:0005840">
    <property type="term" value="C:ribosome"/>
    <property type="evidence" value="ECO:0007669"/>
    <property type="project" value="UniProtKB-KW"/>
</dbReference>
<keyword evidence="2" id="KW-0687">Ribonucleoprotein</keyword>
<organism evidence="2 3">
    <name type="scientific">Flexivirga oryzae</name>
    <dbReference type="NCBI Taxonomy" id="1794944"/>
    <lineage>
        <taxon>Bacteria</taxon>
        <taxon>Bacillati</taxon>
        <taxon>Actinomycetota</taxon>
        <taxon>Actinomycetes</taxon>
        <taxon>Micrococcales</taxon>
        <taxon>Dermacoccaceae</taxon>
        <taxon>Flexivirga</taxon>
    </lineage>
</organism>
<dbReference type="SUPFAM" id="SSF55729">
    <property type="entry name" value="Acyl-CoA N-acyltransferases (Nat)"/>
    <property type="match status" value="1"/>
</dbReference>
<dbReference type="GO" id="GO:0016747">
    <property type="term" value="F:acyltransferase activity, transferring groups other than amino-acyl groups"/>
    <property type="evidence" value="ECO:0007669"/>
    <property type="project" value="InterPro"/>
</dbReference>
<dbReference type="AlphaFoldDB" id="A0A839MYP6"/>
<gene>
    <name evidence="2" type="ORF">FHU39_000271</name>
</gene>
<protein>
    <submittedName>
        <fullName evidence="2">Ribosomal protein S18 acetylase RimI-like enzyme</fullName>
    </submittedName>
</protein>
<dbReference type="PROSITE" id="PS51186">
    <property type="entry name" value="GNAT"/>
    <property type="match status" value="1"/>
</dbReference>
<keyword evidence="3" id="KW-1185">Reference proteome</keyword>